<comment type="subcellular location">
    <subcellularLocation>
        <location evidence="2">Cell outer membrane</location>
    </subcellularLocation>
    <subcellularLocation>
        <location evidence="1">Cell surface</location>
    </subcellularLocation>
</comment>
<dbReference type="InterPro" id="IPR005594">
    <property type="entry name" value="YadA_C"/>
</dbReference>
<protein>
    <recommendedName>
        <fullName evidence="16">Autotransporter adhesin SadA</fullName>
    </recommendedName>
</protein>
<sequence>MNRIFKVLWNAATGTFIVTSETAKSRGKKSGRRKLAVSALIGLSSIMISADALAKAGNDTGAGVTPTGTQTGGTGWIAIGTDATANTYTNVDGASAAMGYKASAMGKWSTAIGSYSDSSGDSSLALGVKAASAGNRAIAMGASSSAAGNFAMAMGVLSTASGENSVALGYKATASGSTAVALGYQTTASGDDSAAFGNGAQAIGTNSVALGTGSTALEDNSVAVGNSTTQRQITYVAKGDINANSTDAVTGAQIYSLSQSVADRLGGGASVNSDGTVNAPLYKVGTGIYNNVGSALSALNSSITNTDASVAGLAEDALLWDGNTSAFSANHSGSDSKITNLAAGTLAADSTDAVNGSQLFDTNEKVDQNTADITTNTDSINQNTTDIAANTASINQNTTDIATNTTNINSLSNSVTTLTDDALLWDGSASAFSANHSGSDSKITNLAAGTLAADSTDAVNGSQLFATNENVSQNTTDIAANTDSINQNTTDITANTDSINQNTTDIATNTTSINNLSNSVTTLTDDALLWDAASGAFNANRNGNASKIINVAAGDLSEDSTDAVNGSQLYETNQKVDQNTSAIADINTSITNLSSDNLSWNETTSSFSASHGSSTTNKITNVAAGELSEGSTDAVNGSQLFETNEKVDQNTTDIAANTTNITQNSTAIENLNTSVSDINTSITGLTDNALLWDEDIGAFSANHGGSISKITNVAAGALSEDSTDAVNGSQLYETNQKVDQNTSAIADINTSITNLGTDALSWDDEEGAFSASHGTSGTNKITNVAAGEIASDSTDAVNGSQLYETNMLISQYNESISQLAGDTSETYITENGTGVKYIRTNDNGLEGQDAYATGNGATAVGYNAVASGASSLALGENSSSSIEGSIALGSGSTSNRAISSGIRATSVTSDGVVIGYNTTDRELLGALSLGTDGVSYRQITNVADGSEAQDAVTVRQLQNAIGAVATTPTKYYHANSTEEDSLAVGTDSLAMGAKTIVNADAGIGIGLNTLVMADAINGIAIGSNARANHANSIAMGNGSQTTRGAQTDYTAYNMDTPQNSVGEFSVGSEDGQRQITNVAAGSADTDAVNVSQLKVTDSRVAANTESINNLNTQVSSLDTRVTNIENGIGDIVTTGSTKYFKTNTDGVDANAQGKDSVAIGSGSIAAAENSVALGTNSVADEANTVSVGSSTQQRRITNVAAGVNNTDAVNVAQLKASEAGSVRYETNADGSVNYSVLNLGDGSGGTTRIGNVSAAVNDTDAVNYAQLKRSVEEANTYTDQKMGEMNSKIKGVENKMSGGIASAMAMAGLPQAYAPGANMTSIAGGTFNGESAVAIGISMVSESGGWVYKLQGTSNSQGDYSAAIGAGFQW</sequence>
<dbReference type="Gene3D" id="2.60.40.4050">
    <property type="match status" value="2"/>
</dbReference>
<feature type="domain" description="Trimeric autotransporter adhesin YadA-like stalk" evidence="13">
    <location>
        <begin position="547"/>
        <end position="590"/>
    </location>
</feature>
<dbReference type="Gene3D" id="6.10.250.2040">
    <property type="match status" value="1"/>
</dbReference>
<feature type="domain" description="Trimeric autotransporter adhesin YadA-like stalk" evidence="13">
    <location>
        <begin position="709"/>
        <end position="752"/>
    </location>
</feature>
<evidence type="ECO:0000256" key="6">
    <source>
        <dbReference type="ARBA" id="ARBA00022692"/>
    </source>
</evidence>
<feature type="domain" description="Trimeric autotransporter adhesin YadA-like C-terminal membrane anchor" evidence="11">
    <location>
        <begin position="1310"/>
        <end position="1370"/>
    </location>
</feature>
<evidence type="ECO:0000256" key="9">
    <source>
        <dbReference type="ARBA" id="ARBA00023136"/>
    </source>
</evidence>
<evidence type="ECO:0000256" key="2">
    <source>
        <dbReference type="ARBA" id="ARBA00004442"/>
    </source>
</evidence>
<dbReference type="SUPFAM" id="SSF54523">
    <property type="entry name" value="Pili subunits"/>
    <property type="match status" value="1"/>
</dbReference>
<feature type="domain" description="Trimeric autotransporter adhesin YadA-like head" evidence="12">
    <location>
        <begin position="174"/>
        <end position="200"/>
    </location>
</feature>
<organism evidence="15">
    <name type="scientific">Salmonella enterica subsp. enterica serovar Vitkin</name>
    <dbReference type="NCBI Taxonomy" id="2565162"/>
    <lineage>
        <taxon>Bacteria</taxon>
        <taxon>Pseudomonadati</taxon>
        <taxon>Pseudomonadota</taxon>
        <taxon>Gammaproteobacteria</taxon>
        <taxon>Enterobacterales</taxon>
        <taxon>Enterobacteriaceae</taxon>
        <taxon>Salmonella</taxon>
    </lineage>
</organism>
<feature type="domain" description="Trimeric autotransporter adhesin YadA-like stalk" evidence="13">
    <location>
        <begin position="232"/>
        <end position="275"/>
    </location>
</feature>
<feature type="domain" description="Trimeric autotransporter adhesin YadA-like stalk" evidence="13">
    <location>
        <begin position="618"/>
        <end position="662"/>
    </location>
</feature>
<feature type="domain" description="Trimeric autotransporter adhesin YadA-like stalk" evidence="13">
    <location>
        <begin position="337"/>
        <end position="381"/>
    </location>
</feature>
<evidence type="ECO:0000259" key="13">
    <source>
        <dbReference type="Pfam" id="PF05662"/>
    </source>
</evidence>
<evidence type="ECO:0000256" key="7">
    <source>
        <dbReference type="ARBA" id="ARBA00022729"/>
    </source>
</evidence>
<dbReference type="Pfam" id="PF13018">
    <property type="entry name" value="ESPR"/>
    <property type="match status" value="1"/>
</dbReference>
<keyword evidence="6" id="KW-0812">Transmembrane</keyword>
<feature type="domain" description="Trimeric autotransporter adhesin YadA-like head" evidence="12">
    <location>
        <begin position="119"/>
        <end position="144"/>
    </location>
</feature>
<dbReference type="Gene3D" id="2.150.10.10">
    <property type="entry name" value="Serralysin-like metalloprotease, C-terminal"/>
    <property type="match status" value="3"/>
</dbReference>
<feature type="domain" description="Trimeric autotransporter adhesin YadA-like head" evidence="12">
    <location>
        <begin position="866"/>
        <end position="892"/>
    </location>
</feature>
<evidence type="ECO:0000259" key="11">
    <source>
        <dbReference type="Pfam" id="PF03895"/>
    </source>
</evidence>
<feature type="domain" description="Trimeric autotransporter adhesin YadA-like head" evidence="12">
    <location>
        <begin position="146"/>
        <end position="172"/>
    </location>
</feature>
<keyword evidence="5" id="KW-1134">Transmembrane beta strand</keyword>
<dbReference type="Gene3D" id="3.30.1300.30">
    <property type="entry name" value="GSPII I/J protein-like"/>
    <property type="match status" value="1"/>
</dbReference>
<feature type="domain" description="Trimeric autotransporter adhesin YadA-like stalk" evidence="13">
    <location>
        <begin position="1074"/>
        <end position="1114"/>
    </location>
</feature>
<keyword evidence="10" id="KW-0998">Cell outer membrane</keyword>
<dbReference type="Gene3D" id="1.20.5.2280">
    <property type="match status" value="1"/>
</dbReference>
<feature type="domain" description="Trimeric autotransporter adhesin YadA-like stalk" evidence="13">
    <location>
        <begin position="1195"/>
        <end position="1234"/>
    </location>
</feature>
<evidence type="ECO:0000259" key="12">
    <source>
        <dbReference type="Pfam" id="PF05658"/>
    </source>
</evidence>
<feature type="domain" description="Trimeric autotransporter adhesin YadA-like head" evidence="12">
    <location>
        <begin position="1013"/>
        <end position="1039"/>
    </location>
</feature>
<evidence type="ECO:0000256" key="5">
    <source>
        <dbReference type="ARBA" id="ARBA00022452"/>
    </source>
</evidence>
<feature type="domain" description="Trimeric autotransporter adhesin YadA-like stalk" evidence="13">
    <location>
        <begin position="1248"/>
        <end position="1285"/>
    </location>
</feature>
<keyword evidence="9" id="KW-0472">Membrane</keyword>
<keyword evidence="7" id="KW-0732">Signal</keyword>
<dbReference type="Pfam" id="PF05662">
    <property type="entry name" value="YadA_stalk"/>
    <property type="match status" value="11"/>
</dbReference>
<proteinExistence type="inferred from homology"/>
<feature type="domain" description="Trimeric autotransporter adhesin YadA-like stalk" evidence="13">
    <location>
        <begin position="780"/>
        <end position="821"/>
    </location>
</feature>
<dbReference type="Gene3D" id="4.10.80.270">
    <property type="match status" value="5"/>
</dbReference>
<dbReference type="InterPro" id="IPR008635">
    <property type="entry name" value="Coiled_stalk_dom"/>
</dbReference>
<dbReference type="InterPro" id="IPR045584">
    <property type="entry name" value="Pilin-like"/>
</dbReference>
<evidence type="ECO:0000256" key="1">
    <source>
        <dbReference type="ARBA" id="ARBA00004241"/>
    </source>
</evidence>
<feature type="domain" description="Trimeric autotransporter adhesin YadA-like stalk" evidence="13">
    <location>
        <begin position="938"/>
        <end position="976"/>
    </location>
</feature>
<dbReference type="CDD" id="cd12820">
    <property type="entry name" value="LbR_YadA-like"/>
    <property type="match status" value="1"/>
</dbReference>
<dbReference type="InterPro" id="IPR024973">
    <property type="entry name" value="ESPR"/>
</dbReference>
<feature type="domain" description="Trimeric autotransporter adhesin YadA-like head" evidence="12">
    <location>
        <begin position="847"/>
        <end position="864"/>
    </location>
</feature>
<dbReference type="GO" id="GO:0015031">
    <property type="term" value="P:protein transport"/>
    <property type="evidence" value="ECO:0007669"/>
    <property type="project" value="UniProtKB-KW"/>
</dbReference>
<evidence type="ECO:0000313" key="15">
    <source>
        <dbReference type="EMBL" id="ECG4922081.1"/>
    </source>
</evidence>
<evidence type="ECO:0000256" key="10">
    <source>
        <dbReference type="ARBA" id="ARBA00023237"/>
    </source>
</evidence>
<evidence type="ECO:0000256" key="4">
    <source>
        <dbReference type="ARBA" id="ARBA00022448"/>
    </source>
</evidence>
<gene>
    <name evidence="15" type="ORF">E0T03_19240</name>
</gene>
<keyword evidence="8" id="KW-0653">Protein transport</keyword>
<dbReference type="Proteomes" id="UP000839561">
    <property type="component" value="Unassembled WGS sequence"/>
</dbReference>
<dbReference type="Pfam" id="PF03895">
    <property type="entry name" value="YadA_anchor"/>
    <property type="match status" value="1"/>
</dbReference>
<dbReference type="Pfam" id="PF05658">
    <property type="entry name" value="YadA_head"/>
    <property type="match status" value="8"/>
</dbReference>
<name>A0A5I5A2N8_SALET</name>
<reference evidence="15" key="1">
    <citation type="submission" date="2019-03" db="EMBL/GenBank/DDBJ databases">
        <authorList>
            <person name="Ashton P.M."/>
            <person name="Dallman T."/>
            <person name="Nair S."/>
            <person name="De Pinna E."/>
            <person name="Peters T."/>
            <person name="Grant K."/>
        </authorList>
    </citation>
    <scope>NUCLEOTIDE SEQUENCE [LARGE SCALE GENOMIC DNA]</scope>
    <source>
        <strain evidence="15">313260</strain>
    </source>
</reference>
<comment type="similarity">
    <text evidence="3">Belongs to the autotransporter-2 (AT-2) (TC 1.B.40) family.</text>
</comment>
<evidence type="ECO:0000256" key="3">
    <source>
        <dbReference type="ARBA" id="ARBA00005848"/>
    </source>
</evidence>
<evidence type="ECO:0000259" key="14">
    <source>
        <dbReference type="Pfam" id="PF13018"/>
    </source>
</evidence>
<feature type="domain" description="Trimeric autotransporter adhesin YadA-like head" evidence="12">
    <location>
        <begin position="202"/>
        <end position="227"/>
    </location>
</feature>
<dbReference type="InterPro" id="IPR008640">
    <property type="entry name" value="Adhesin_Head_dom"/>
</dbReference>
<feature type="domain" description="ESPR" evidence="14">
    <location>
        <begin position="1"/>
        <end position="45"/>
    </location>
</feature>
<accession>A0A5I5A2N8</accession>
<comment type="caution">
    <text evidence="15">The sequence shown here is derived from an EMBL/GenBank/DDBJ whole genome shotgun (WGS) entry which is preliminary data.</text>
</comment>
<feature type="domain" description="Trimeric autotransporter adhesin YadA-like stalk" evidence="13">
    <location>
        <begin position="442"/>
        <end position="486"/>
    </location>
</feature>
<dbReference type="EMBL" id="AAIONP010000016">
    <property type="protein sequence ID" value="ECG4922081.1"/>
    <property type="molecule type" value="Genomic_DNA"/>
</dbReference>
<keyword evidence="4" id="KW-0813">Transport</keyword>
<feature type="domain" description="Trimeric autotransporter adhesin YadA-like head" evidence="12">
    <location>
        <begin position="1151"/>
        <end position="1177"/>
    </location>
</feature>
<dbReference type="Gene3D" id="6.10.250.2030">
    <property type="match status" value="1"/>
</dbReference>
<evidence type="ECO:0000256" key="8">
    <source>
        <dbReference type="ARBA" id="ARBA00022927"/>
    </source>
</evidence>
<dbReference type="InterPro" id="IPR011049">
    <property type="entry name" value="Serralysin-like_metalloprot_C"/>
</dbReference>
<dbReference type="Gene3D" id="1.20.5.170">
    <property type="match status" value="7"/>
</dbReference>
<evidence type="ECO:0008006" key="16">
    <source>
        <dbReference type="Google" id="ProtNLM"/>
    </source>
</evidence>
<dbReference type="SUPFAM" id="SSF101967">
    <property type="entry name" value="Adhesin YadA, collagen-binding domain"/>
    <property type="match status" value="10"/>
</dbReference>
<dbReference type="GO" id="GO:0009279">
    <property type="term" value="C:cell outer membrane"/>
    <property type="evidence" value="ECO:0007669"/>
    <property type="project" value="UniProtKB-SubCell"/>
</dbReference>
<dbReference type="GO" id="GO:0009986">
    <property type="term" value="C:cell surface"/>
    <property type="evidence" value="ECO:0007669"/>
    <property type="project" value="UniProtKB-SubCell"/>
</dbReference>